<evidence type="ECO:0000313" key="3">
    <source>
        <dbReference type="EMBL" id="SME89143.1"/>
    </source>
</evidence>
<feature type="signal peptide" evidence="1">
    <location>
        <begin position="1"/>
        <end position="38"/>
    </location>
</feature>
<sequence length="163" mass="16698">MSESAFRAITRRRFVVTVAAGSAAAAALTLLPDAPAQAQEASKKLEDAIKKAIGDKQPADGAGVIALDVPQIAENGNTVPLGIAVESPMAADNYVKTVHLFADGNPSPGVIAFHFTPKSGKAEAATRMRLAKTQNVVALAEMSDGKVLMTKAEVKVTIGGCGG</sequence>
<keyword evidence="4" id="KW-1185">Reference proteome</keyword>
<dbReference type="Gene3D" id="2.60.40.2470">
    <property type="entry name" value="SoxY domain"/>
    <property type="match status" value="1"/>
</dbReference>
<dbReference type="Pfam" id="PF13501">
    <property type="entry name" value="SoxY"/>
    <property type="match status" value="1"/>
</dbReference>
<dbReference type="InterPro" id="IPR038162">
    <property type="entry name" value="SoxY_sf"/>
</dbReference>
<dbReference type="EMBL" id="FWZX01000001">
    <property type="protein sequence ID" value="SME89143.1"/>
    <property type="molecule type" value="Genomic_DNA"/>
</dbReference>
<name>A0A1Y6B5R2_9PROT</name>
<dbReference type="InterPro" id="IPR019546">
    <property type="entry name" value="TAT_signal_bac_arc"/>
</dbReference>
<proteinExistence type="predicted"/>
<keyword evidence="1" id="KW-0732">Signal</keyword>
<evidence type="ECO:0000313" key="4">
    <source>
        <dbReference type="Proteomes" id="UP000192917"/>
    </source>
</evidence>
<dbReference type="InterPro" id="IPR032711">
    <property type="entry name" value="SoxY"/>
</dbReference>
<gene>
    <name evidence="3" type="ORF">SAMN05428998_101180</name>
</gene>
<dbReference type="RefSeq" id="WP_089229547.1">
    <property type="nucleotide sequence ID" value="NZ_FWZX01000001.1"/>
</dbReference>
<accession>A0A1Y6B5R2</accession>
<evidence type="ECO:0000259" key="2">
    <source>
        <dbReference type="Pfam" id="PF13501"/>
    </source>
</evidence>
<dbReference type="PIRSF" id="PIRSF010312">
    <property type="entry name" value="Sulphur_oxidation_SoxY"/>
    <property type="match status" value="1"/>
</dbReference>
<dbReference type="AlphaFoldDB" id="A0A1Y6B5R2"/>
<reference evidence="3 4" key="1">
    <citation type="submission" date="2017-04" db="EMBL/GenBank/DDBJ databases">
        <authorList>
            <person name="Afonso C.L."/>
            <person name="Miller P.J."/>
            <person name="Scott M.A."/>
            <person name="Spackman E."/>
            <person name="Goraichik I."/>
            <person name="Dimitrov K.M."/>
            <person name="Suarez D.L."/>
            <person name="Swayne D.E."/>
        </authorList>
    </citation>
    <scope>NUCLEOTIDE SEQUENCE [LARGE SCALE GENOMIC DNA]</scope>
    <source>
        <strain evidence="3 4">USBA 355</strain>
    </source>
</reference>
<protein>
    <submittedName>
        <fullName evidence="3">Thiosulfate-binding protein SoxY</fullName>
    </submittedName>
</protein>
<dbReference type="NCBIfam" id="TIGR04488">
    <property type="entry name" value="SoxY_true_GGCGG"/>
    <property type="match status" value="1"/>
</dbReference>
<organism evidence="3 4">
    <name type="scientific">Tistlia consotensis USBA 355</name>
    <dbReference type="NCBI Taxonomy" id="560819"/>
    <lineage>
        <taxon>Bacteria</taxon>
        <taxon>Pseudomonadati</taxon>
        <taxon>Pseudomonadota</taxon>
        <taxon>Alphaproteobacteria</taxon>
        <taxon>Rhodospirillales</taxon>
        <taxon>Rhodovibrionaceae</taxon>
        <taxon>Tistlia</taxon>
    </lineage>
</organism>
<feature type="chain" id="PRO_5013028997" evidence="1">
    <location>
        <begin position="39"/>
        <end position="163"/>
    </location>
</feature>
<dbReference type="NCBIfam" id="TIGR01409">
    <property type="entry name" value="TAT_signal_seq"/>
    <property type="match status" value="1"/>
</dbReference>
<dbReference type="InterPro" id="IPR006311">
    <property type="entry name" value="TAT_signal"/>
</dbReference>
<dbReference type="InterPro" id="IPR016568">
    <property type="entry name" value="Sulphur_oxidation_SoxY"/>
</dbReference>
<dbReference type="PROSITE" id="PS51318">
    <property type="entry name" value="TAT"/>
    <property type="match status" value="1"/>
</dbReference>
<evidence type="ECO:0000256" key="1">
    <source>
        <dbReference type="SAM" id="SignalP"/>
    </source>
</evidence>
<dbReference type="STRING" id="560819.SAMN05428998_101180"/>
<feature type="domain" description="Ig-like SoxY" evidence="2">
    <location>
        <begin position="50"/>
        <end position="161"/>
    </location>
</feature>
<dbReference type="Proteomes" id="UP000192917">
    <property type="component" value="Unassembled WGS sequence"/>
</dbReference>